<evidence type="ECO:0000256" key="2">
    <source>
        <dbReference type="ARBA" id="ARBA00022679"/>
    </source>
</evidence>
<dbReference type="PANTHER" id="PTHR21228">
    <property type="entry name" value="FAST LEU-RICH DOMAIN-CONTAINING"/>
    <property type="match status" value="1"/>
</dbReference>
<accession>A0A813JQA6</accession>
<dbReference type="GO" id="GO:0032259">
    <property type="term" value="P:methylation"/>
    <property type="evidence" value="ECO:0007669"/>
    <property type="project" value="UniProtKB-KW"/>
</dbReference>
<keyword evidence="3" id="KW-0949">S-adenosyl-L-methionine</keyword>
<dbReference type="InterPro" id="IPR002935">
    <property type="entry name" value="SAM_O-MeTrfase"/>
</dbReference>
<dbReference type="InterPro" id="IPR029063">
    <property type="entry name" value="SAM-dependent_MTases_sf"/>
</dbReference>
<dbReference type="Gene3D" id="3.40.50.150">
    <property type="entry name" value="Vaccinia Virus protein VP39"/>
    <property type="match status" value="1"/>
</dbReference>
<keyword evidence="1" id="KW-0489">Methyltransferase</keyword>
<dbReference type="InterPro" id="IPR050870">
    <property type="entry name" value="FAST_kinase"/>
</dbReference>
<feature type="domain" description="RNA-editing substrate-binding complex 6 protein" evidence="5">
    <location>
        <begin position="272"/>
        <end position="492"/>
    </location>
</feature>
<evidence type="ECO:0000256" key="1">
    <source>
        <dbReference type="ARBA" id="ARBA00022603"/>
    </source>
</evidence>
<comment type="similarity">
    <text evidence="4">Belongs to the class I-like SAM-binding methyltransferase superfamily. Cation-dependent O-methyltransferase family.</text>
</comment>
<dbReference type="InterPro" id="IPR058917">
    <property type="entry name" value="RESC6_dom"/>
</dbReference>
<dbReference type="PANTHER" id="PTHR21228:SF40">
    <property type="entry name" value="LD45607P"/>
    <property type="match status" value="1"/>
</dbReference>
<reference evidence="6" key="1">
    <citation type="submission" date="2021-02" db="EMBL/GenBank/DDBJ databases">
        <authorList>
            <person name="Dougan E. K."/>
            <person name="Rhodes N."/>
            <person name="Thang M."/>
            <person name="Chan C."/>
        </authorList>
    </citation>
    <scope>NUCLEOTIDE SEQUENCE</scope>
</reference>
<dbReference type="GO" id="GO:0000963">
    <property type="term" value="P:mitochondrial RNA processing"/>
    <property type="evidence" value="ECO:0007669"/>
    <property type="project" value="TreeGrafter"/>
</dbReference>
<dbReference type="GO" id="GO:0003723">
    <property type="term" value="F:RNA binding"/>
    <property type="evidence" value="ECO:0007669"/>
    <property type="project" value="TreeGrafter"/>
</dbReference>
<dbReference type="PROSITE" id="PS51682">
    <property type="entry name" value="SAM_OMT_I"/>
    <property type="match status" value="1"/>
</dbReference>
<evidence type="ECO:0000313" key="6">
    <source>
        <dbReference type="EMBL" id="CAE8682497.1"/>
    </source>
</evidence>
<dbReference type="GO" id="GO:0035770">
    <property type="term" value="C:ribonucleoprotein granule"/>
    <property type="evidence" value="ECO:0007669"/>
    <property type="project" value="TreeGrafter"/>
</dbReference>
<protein>
    <recommendedName>
        <fullName evidence="5">RNA-editing substrate-binding complex 6 protein domain-containing protein</fullName>
    </recommendedName>
</protein>
<proteinExistence type="inferred from homology"/>
<dbReference type="GO" id="GO:0005759">
    <property type="term" value="C:mitochondrial matrix"/>
    <property type="evidence" value="ECO:0007669"/>
    <property type="project" value="TreeGrafter"/>
</dbReference>
<dbReference type="GO" id="GO:0044528">
    <property type="term" value="P:regulation of mitochondrial mRNA stability"/>
    <property type="evidence" value="ECO:0007669"/>
    <property type="project" value="TreeGrafter"/>
</dbReference>
<evidence type="ECO:0000313" key="7">
    <source>
        <dbReference type="Proteomes" id="UP000626109"/>
    </source>
</evidence>
<organism evidence="6 7">
    <name type="scientific">Polarella glacialis</name>
    <name type="common">Dinoflagellate</name>
    <dbReference type="NCBI Taxonomy" id="89957"/>
    <lineage>
        <taxon>Eukaryota</taxon>
        <taxon>Sar</taxon>
        <taxon>Alveolata</taxon>
        <taxon>Dinophyceae</taxon>
        <taxon>Suessiales</taxon>
        <taxon>Suessiaceae</taxon>
        <taxon>Polarella</taxon>
    </lineage>
</organism>
<dbReference type="EMBL" id="CAJNNW010026076">
    <property type="protein sequence ID" value="CAE8682497.1"/>
    <property type="molecule type" value="Genomic_DNA"/>
</dbReference>
<comment type="caution">
    <text evidence="6">The sequence shown here is derived from an EMBL/GenBank/DDBJ whole genome shotgun (WGS) entry which is preliminary data.</text>
</comment>
<dbReference type="GO" id="GO:0008171">
    <property type="term" value="F:O-methyltransferase activity"/>
    <property type="evidence" value="ECO:0007669"/>
    <property type="project" value="InterPro"/>
</dbReference>
<gene>
    <name evidence="6" type="ORF">PGLA2088_LOCUS22972</name>
</gene>
<dbReference type="AlphaFoldDB" id="A0A813JQA6"/>
<name>A0A813JQA6_POLGL</name>
<dbReference type="Pfam" id="PF26188">
    <property type="entry name" value="RESC6"/>
    <property type="match status" value="1"/>
</dbReference>
<keyword evidence="2" id="KW-0808">Transferase</keyword>
<sequence length="1078" mass="118837">MTSYYADGARNVRGTPVDAVPVEQRIDFGRNDAREASNVISPQTRLSSESVVSTSQSFYDREKRRRNRDLRDQLRSQPDVGGILDLAAARGEFWDAIGVGTALHAAAWKVREGARRPDFMGDSRWTHLLELVREKLPGGEARNLSNTIWSLASLACQSWPLFGEIAAGVLEKAAEFKTQEISNTSWAFATVRWYDGPLFACLAAETLARSPGGTSQDLTNTLWAFATVSYAVRDLFEGLCGRAADCAAEFKPQECANTLWAMAIAAVKHDHLVGLISCKACSSLPEFRTQNLSNFIWAYAKLGYQDEAVAGCILAEASQKLPYFTAQDVTTTVWAFSTMPRRSDGFLEDCVQLLQQRSLIQPMLPQHASNTLWALATVMFASQPLFDFLSACVTERVAEFKPQELANTVWAFATVALNQESAVLRVSQHSIKKMCEFSCQSTANFIWAYAKLAYDDVDVIQCVQAAAFQKLESLSEQDLSTTMWAFSTMLHRDDAFLKGWVIAVKARAALQRVKPQHASNMLWAMATVPFHEHACFAELTESVVDQLAAFSPQDLSCCIWACATVVHRDCVFTDRLARESVRRLGDFDPQSIGQLVWGVSYLDTSFREVYGAVSRLLEDSTCLLHCNEKVLAMVARALFRGGEAKLAWKLFGQIESNQIDPGITAIGIWLHESRHQQPNAAQELQVLAVLSRLRPCRHLSATVLNAAALRLEELGEALPARALVSQLQGHSASDAVTQLLADRLGLGETSGACSSPTRRPQLCVPNWHMPSQVRGQACCDYDKQCKLLQHVLATANRGDPQSVIDSIERFSVDGNGWLKIAGGGKGVVLDELVLNLAPKPVNLIVEFGCFVGYSATRMARLLRPRGGRLISVEVDPVHACIARSTLEYAGLADTVSICVGYSEEVIPHLLQTSGGMAAQAVFMDQRGTRFHIDLQMLEAHGLMSDGCAVLGDNVLKPGAPHFLWYLQTSSRYEQFSVVSLREFASDRIEDWMSFARYCSGATGPSVAGAEPPEGMEHLAFLTDRARVRSCNPAGACEVDEDAWAQHSQDIRRAYEVVGIRPRIVHVCRHDSGEAFVNW</sequence>
<evidence type="ECO:0000256" key="4">
    <source>
        <dbReference type="ARBA" id="ARBA00023453"/>
    </source>
</evidence>
<dbReference type="SUPFAM" id="SSF53335">
    <property type="entry name" value="S-adenosyl-L-methionine-dependent methyltransferases"/>
    <property type="match status" value="1"/>
</dbReference>
<evidence type="ECO:0000259" key="5">
    <source>
        <dbReference type="Pfam" id="PF26188"/>
    </source>
</evidence>
<dbReference type="Proteomes" id="UP000626109">
    <property type="component" value="Unassembled WGS sequence"/>
</dbReference>
<evidence type="ECO:0000256" key="3">
    <source>
        <dbReference type="ARBA" id="ARBA00022691"/>
    </source>
</evidence>
<dbReference type="Pfam" id="PF13578">
    <property type="entry name" value="Methyltransf_24"/>
    <property type="match status" value="1"/>
</dbReference>